<dbReference type="EC" id="2.4.1.-" evidence="10"/>
<accession>A0A368GR24</accession>
<evidence type="ECO:0000256" key="1">
    <source>
        <dbReference type="ARBA" id="ARBA00004323"/>
    </source>
</evidence>
<evidence type="ECO:0000256" key="8">
    <source>
        <dbReference type="ARBA" id="ARBA00023034"/>
    </source>
</evidence>
<dbReference type="PANTHER" id="PTHR11214:SF3">
    <property type="entry name" value="BETA-1,3-GALACTOSYLTRANSFERASE 6"/>
    <property type="match status" value="1"/>
</dbReference>
<organism evidence="11 12">
    <name type="scientific">Ancylostoma caninum</name>
    <name type="common">Dog hookworm</name>
    <dbReference type="NCBI Taxonomy" id="29170"/>
    <lineage>
        <taxon>Eukaryota</taxon>
        <taxon>Metazoa</taxon>
        <taxon>Ecdysozoa</taxon>
        <taxon>Nematoda</taxon>
        <taxon>Chromadorea</taxon>
        <taxon>Rhabditida</taxon>
        <taxon>Rhabditina</taxon>
        <taxon>Rhabditomorpha</taxon>
        <taxon>Strongyloidea</taxon>
        <taxon>Ancylostomatidae</taxon>
        <taxon>Ancylostomatinae</taxon>
        <taxon>Ancylostoma</taxon>
    </lineage>
</organism>
<dbReference type="EMBL" id="JOJR01000094">
    <property type="protein sequence ID" value="RCN45739.1"/>
    <property type="molecule type" value="Genomic_DNA"/>
</dbReference>
<dbReference type="GO" id="GO:0000139">
    <property type="term" value="C:Golgi membrane"/>
    <property type="evidence" value="ECO:0007669"/>
    <property type="project" value="UniProtKB-SubCell"/>
</dbReference>
<keyword evidence="9" id="KW-0472">Membrane</keyword>
<dbReference type="GO" id="GO:0016758">
    <property type="term" value="F:hexosyltransferase activity"/>
    <property type="evidence" value="ECO:0007669"/>
    <property type="project" value="InterPro"/>
</dbReference>
<evidence type="ECO:0000256" key="3">
    <source>
        <dbReference type="ARBA" id="ARBA00022676"/>
    </source>
</evidence>
<keyword evidence="3 10" id="KW-0328">Glycosyltransferase</keyword>
<protein>
    <recommendedName>
        <fullName evidence="10">Hexosyltransferase</fullName>
        <ecNumber evidence="10">2.4.1.-</ecNumber>
    </recommendedName>
</protein>
<evidence type="ECO:0000256" key="4">
    <source>
        <dbReference type="ARBA" id="ARBA00022679"/>
    </source>
</evidence>
<evidence type="ECO:0000256" key="5">
    <source>
        <dbReference type="ARBA" id="ARBA00022692"/>
    </source>
</evidence>
<dbReference type="InterPro" id="IPR002659">
    <property type="entry name" value="Glyco_trans_31"/>
</dbReference>
<reference evidence="11 12" key="1">
    <citation type="submission" date="2014-10" db="EMBL/GenBank/DDBJ databases">
        <title>Draft genome of the hookworm Ancylostoma caninum.</title>
        <authorList>
            <person name="Mitreva M."/>
        </authorList>
    </citation>
    <scope>NUCLEOTIDE SEQUENCE [LARGE SCALE GENOMIC DNA]</scope>
    <source>
        <strain evidence="11 12">Baltimore</strain>
    </source>
</reference>
<evidence type="ECO:0000256" key="2">
    <source>
        <dbReference type="ARBA" id="ARBA00008661"/>
    </source>
</evidence>
<keyword evidence="8 10" id="KW-0333">Golgi apparatus</keyword>
<dbReference type="GO" id="GO:0006493">
    <property type="term" value="P:protein O-linked glycosylation"/>
    <property type="evidence" value="ECO:0007669"/>
    <property type="project" value="TreeGrafter"/>
</dbReference>
<evidence type="ECO:0000256" key="6">
    <source>
        <dbReference type="ARBA" id="ARBA00022968"/>
    </source>
</evidence>
<dbReference type="AlphaFoldDB" id="A0A368GR24"/>
<dbReference type="PANTHER" id="PTHR11214">
    <property type="entry name" value="BETA-1,3-N-ACETYLGLUCOSAMINYLTRANSFERASE"/>
    <property type="match status" value="1"/>
</dbReference>
<evidence type="ECO:0000256" key="9">
    <source>
        <dbReference type="ARBA" id="ARBA00023136"/>
    </source>
</evidence>
<name>A0A368GR24_ANCCA</name>
<sequence>MELERQRADYIALVLSRVNNYENRRAIRETWASRKRSQAVKNGTVVVFFILSSPKFHYELEELVEEQRVFNDLIVTDVIESYRNLLLKARKNG</sequence>
<dbReference type="STRING" id="29170.A0A368GR24"/>
<keyword evidence="7" id="KW-1133">Transmembrane helix</keyword>
<proteinExistence type="inferred from homology"/>
<evidence type="ECO:0000313" key="11">
    <source>
        <dbReference type="EMBL" id="RCN45739.1"/>
    </source>
</evidence>
<dbReference type="Pfam" id="PF01762">
    <property type="entry name" value="Galactosyl_T"/>
    <property type="match status" value="1"/>
</dbReference>
<evidence type="ECO:0000256" key="10">
    <source>
        <dbReference type="RuleBase" id="RU363063"/>
    </source>
</evidence>
<evidence type="ECO:0000256" key="7">
    <source>
        <dbReference type="ARBA" id="ARBA00022989"/>
    </source>
</evidence>
<dbReference type="OrthoDB" id="6355886at2759"/>
<dbReference type="Proteomes" id="UP000252519">
    <property type="component" value="Unassembled WGS sequence"/>
</dbReference>
<keyword evidence="4" id="KW-0808">Transferase</keyword>
<evidence type="ECO:0000313" key="12">
    <source>
        <dbReference type="Proteomes" id="UP000252519"/>
    </source>
</evidence>
<comment type="subcellular location">
    <subcellularLocation>
        <location evidence="1 10">Golgi apparatus membrane</location>
        <topology evidence="1 10">Single-pass type II membrane protein</topology>
    </subcellularLocation>
</comment>
<keyword evidence="6" id="KW-0735">Signal-anchor</keyword>
<keyword evidence="12" id="KW-1185">Reference proteome</keyword>
<keyword evidence="5" id="KW-0812">Transmembrane</keyword>
<comment type="similarity">
    <text evidence="2 10">Belongs to the glycosyltransferase 31 family.</text>
</comment>
<comment type="caution">
    <text evidence="11">The sequence shown here is derived from an EMBL/GenBank/DDBJ whole genome shotgun (WGS) entry which is preliminary data.</text>
</comment>
<gene>
    <name evidence="11" type="ORF">ANCCAN_08239</name>
</gene>